<evidence type="ECO:0000313" key="2">
    <source>
        <dbReference type="Proteomes" id="UP000093000"/>
    </source>
</evidence>
<organism evidence="1 2">
    <name type="scientific">Choanephora cucurbitarum</name>
    <dbReference type="NCBI Taxonomy" id="101091"/>
    <lineage>
        <taxon>Eukaryota</taxon>
        <taxon>Fungi</taxon>
        <taxon>Fungi incertae sedis</taxon>
        <taxon>Mucoromycota</taxon>
        <taxon>Mucoromycotina</taxon>
        <taxon>Mucoromycetes</taxon>
        <taxon>Mucorales</taxon>
        <taxon>Mucorineae</taxon>
        <taxon>Choanephoraceae</taxon>
        <taxon>Choanephoroideae</taxon>
        <taxon>Choanephora</taxon>
    </lineage>
</organism>
<keyword evidence="2" id="KW-1185">Reference proteome</keyword>
<gene>
    <name evidence="1" type="ORF">A0J61_11170</name>
</gene>
<accession>A0A1C7MV88</accession>
<evidence type="ECO:0000313" key="1">
    <source>
        <dbReference type="EMBL" id="OBZ80781.1"/>
    </source>
</evidence>
<dbReference type="AlphaFoldDB" id="A0A1C7MV88"/>
<comment type="caution">
    <text evidence="1">The sequence shown here is derived from an EMBL/GenBank/DDBJ whole genome shotgun (WGS) entry which is preliminary data.</text>
</comment>
<protein>
    <recommendedName>
        <fullName evidence="3">TFIIS N-terminal domain-containing protein</fullName>
    </recommendedName>
</protein>
<proteinExistence type="predicted"/>
<name>A0A1C7MV88_9FUNG</name>
<dbReference type="InParanoid" id="A0A1C7MV88"/>
<reference evidence="1 2" key="1">
    <citation type="submission" date="2016-03" db="EMBL/GenBank/DDBJ databases">
        <title>Choanephora cucurbitarum.</title>
        <authorList>
            <person name="Min B."/>
            <person name="Park H."/>
            <person name="Park J.-H."/>
            <person name="Shin H.-D."/>
            <person name="Choi I.-G."/>
        </authorList>
    </citation>
    <scope>NUCLEOTIDE SEQUENCE [LARGE SCALE GENOMIC DNA]</scope>
    <source>
        <strain evidence="1 2">KUS-F28377</strain>
    </source>
</reference>
<sequence length="61" mass="7007">MTGQEKGVENISYFVQTKQCGDESEILFVLCLCVSLMNSNDYIKTKAMRLVEIWKERASEV</sequence>
<evidence type="ECO:0008006" key="3">
    <source>
        <dbReference type="Google" id="ProtNLM"/>
    </source>
</evidence>
<dbReference type="EMBL" id="LUGH01001736">
    <property type="protein sequence ID" value="OBZ80781.1"/>
    <property type="molecule type" value="Genomic_DNA"/>
</dbReference>
<dbReference type="Proteomes" id="UP000093000">
    <property type="component" value="Unassembled WGS sequence"/>
</dbReference>